<evidence type="ECO:0000313" key="7">
    <source>
        <dbReference type="EMBL" id="MBK1696879.1"/>
    </source>
</evidence>
<evidence type="ECO:0000256" key="1">
    <source>
        <dbReference type="ARBA" id="ARBA00009018"/>
    </source>
</evidence>
<evidence type="ECO:0000256" key="4">
    <source>
        <dbReference type="ARBA" id="ARBA00022993"/>
    </source>
</evidence>
<dbReference type="GO" id="GO:0005524">
    <property type="term" value="F:ATP binding"/>
    <property type="evidence" value="ECO:0007669"/>
    <property type="project" value="UniProtKB-UniRule"/>
</dbReference>
<comment type="pathway">
    <text evidence="5">Cofactor biosynthesis; coenzyme A biosynthesis; CoA from (R)-pantothenate: step 5/5.</text>
</comment>
<dbReference type="NCBIfam" id="TIGR00152">
    <property type="entry name" value="dephospho-CoA kinase"/>
    <property type="match status" value="1"/>
</dbReference>
<dbReference type="GO" id="GO:0005737">
    <property type="term" value="C:cytoplasm"/>
    <property type="evidence" value="ECO:0007669"/>
    <property type="project" value="UniProtKB-SubCell"/>
</dbReference>
<reference evidence="7" key="2">
    <citation type="journal article" date="2020" name="Microorganisms">
        <title>Osmotic Adaptation and Compatible Solute Biosynthesis of Phototrophic Bacteria as Revealed from Genome Analyses.</title>
        <authorList>
            <person name="Imhoff J.F."/>
            <person name="Rahn T."/>
            <person name="Kunzel S."/>
            <person name="Keller A."/>
            <person name="Neulinger S.C."/>
        </authorList>
    </citation>
    <scope>NUCLEOTIDE SEQUENCE</scope>
    <source>
        <strain evidence="7">DSM 9154</strain>
    </source>
</reference>
<dbReference type="HAMAP" id="MF_00376">
    <property type="entry name" value="Dephospho_CoA_kinase"/>
    <property type="match status" value="1"/>
</dbReference>
<evidence type="ECO:0000313" key="8">
    <source>
        <dbReference type="Proteomes" id="UP000778970"/>
    </source>
</evidence>
<dbReference type="GO" id="GO:0004140">
    <property type="term" value="F:dephospho-CoA kinase activity"/>
    <property type="evidence" value="ECO:0007669"/>
    <property type="project" value="UniProtKB-UniRule"/>
</dbReference>
<dbReference type="Gene3D" id="3.40.50.300">
    <property type="entry name" value="P-loop containing nucleotide triphosphate hydrolases"/>
    <property type="match status" value="1"/>
</dbReference>
<comment type="similarity">
    <text evidence="1 5">Belongs to the CoaE family.</text>
</comment>
<dbReference type="Proteomes" id="UP000778970">
    <property type="component" value="Unassembled WGS sequence"/>
</dbReference>
<keyword evidence="8" id="KW-1185">Reference proteome</keyword>
<comment type="subcellular location">
    <subcellularLocation>
        <location evidence="5">Cytoplasm</location>
    </subcellularLocation>
</comment>
<dbReference type="CDD" id="cd02022">
    <property type="entry name" value="DPCK"/>
    <property type="match status" value="1"/>
</dbReference>
<evidence type="ECO:0000256" key="3">
    <source>
        <dbReference type="ARBA" id="ARBA00022840"/>
    </source>
</evidence>
<evidence type="ECO:0000256" key="5">
    <source>
        <dbReference type="HAMAP-Rule" id="MF_00376"/>
    </source>
</evidence>
<dbReference type="Pfam" id="PF01121">
    <property type="entry name" value="CoaE"/>
    <property type="match status" value="1"/>
</dbReference>
<keyword evidence="4 5" id="KW-0173">Coenzyme A biosynthesis</keyword>
<keyword evidence="5" id="KW-0963">Cytoplasm</keyword>
<sequence>MGKSTAASMLRAMGLAVHDADAAVHRLMAPGGRAVPEIAAAFPEAVVEGAVDRRALGARVFQDAHALKRLEAILHPKVRHEAHRFIEARRYRGDSLVVLDIPLLFETGGERLCDAVAVVSAPRFVQEARVLTRPGMSRDKLAAIRAQQLPDQVKRKRADFIVQTGLGRLHTLRTLRRIVKILWDNPPKSPRSGRRRPSA</sequence>
<keyword evidence="2 5" id="KW-0547">Nucleotide-binding</keyword>
<dbReference type="InterPro" id="IPR027417">
    <property type="entry name" value="P-loop_NTPase"/>
</dbReference>
<comment type="catalytic activity">
    <reaction evidence="5">
        <text>3'-dephospho-CoA + ATP = ADP + CoA + H(+)</text>
        <dbReference type="Rhea" id="RHEA:18245"/>
        <dbReference type="ChEBI" id="CHEBI:15378"/>
        <dbReference type="ChEBI" id="CHEBI:30616"/>
        <dbReference type="ChEBI" id="CHEBI:57287"/>
        <dbReference type="ChEBI" id="CHEBI:57328"/>
        <dbReference type="ChEBI" id="CHEBI:456216"/>
        <dbReference type="EC" id="2.7.1.24"/>
    </reaction>
</comment>
<dbReference type="SUPFAM" id="SSF52540">
    <property type="entry name" value="P-loop containing nucleoside triphosphate hydrolases"/>
    <property type="match status" value="1"/>
</dbReference>
<dbReference type="InterPro" id="IPR001977">
    <property type="entry name" value="Depp_CoAkinase"/>
</dbReference>
<reference evidence="7" key="1">
    <citation type="submission" date="2017-08" db="EMBL/GenBank/DDBJ databases">
        <authorList>
            <person name="Imhoff J.F."/>
            <person name="Rahn T."/>
            <person name="Kuenzel S."/>
            <person name="Neulinger S.C."/>
        </authorList>
    </citation>
    <scope>NUCLEOTIDE SEQUENCE</scope>
    <source>
        <strain evidence="7">DSM 9154</strain>
    </source>
</reference>
<dbReference type="PROSITE" id="PS51219">
    <property type="entry name" value="DPCK"/>
    <property type="match status" value="1"/>
</dbReference>
<dbReference type="EMBL" id="NRRE01000020">
    <property type="protein sequence ID" value="MBK1696879.1"/>
    <property type="molecule type" value="Genomic_DNA"/>
</dbReference>
<comment type="caution">
    <text evidence="7">The sequence shown here is derived from an EMBL/GenBank/DDBJ whole genome shotgun (WGS) entry which is preliminary data.</text>
</comment>
<gene>
    <name evidence="5" type="primary">coaE</name>
    <name evidence="7" type="ORF">CKO21_06430</name>
</gene>
<dbReference type="EC" id="2.7.1.24" evidence="5 6"/>
<organism evidence="7 8">
    <name type="scientific">Rhodovibrio salinarum</name>
    <dbReference type="NCBI Taxonomy" id="1087"/>
    <lineage>
        <taxon>Bacteria</taxon>
        <taxon>Pseudomonadati</taxon>
        <taxon>Pseudomonadota</taxon>
        <taxon>Alphaproteobacteria</taxon>
        <taxon>Rhodospirillales</taxon>
        <taxon>Rhodovibrionaceae</taxon>
        <taxon>Rhodovibrio</taxon>
    </lineage>
</organism>
<keyword evidence="5 7" id="KW-0418">Kinase</keyword>
<comment type="function">
    <text evidence="5">Catalyzes the phosphorylation of the 3'-hydroxyl group of dephosphocoenzyme A to form coenzyme A.</text>
</comment>
<evidence type="ECO:0000256" key="6">
    <source>
        <dbReference type="NCBIfam" id="TIGR00152"/>
    </source>
</evidence>
<protein>
    <recommendedName>
        <fullName evidence="5 6">Dephospho-CoA kinase</fullName>
        <ecNumber evidence="5 6">2.7.1.24</ecNumber>
    </recommendedName>
    <alternativeName>
        <fullName evidence="5">Dephosphocoenzyme A kinase</fullName>
    </alternativeName>
</protein>
<dbReference type="GO" id="GO:0015937">
    <property type="term" value="P:coenzyme A biosynthetic process"/>
    <property type="evidence" value="ECO:0007669"/>
    <property type="project" value="UniProtKB-UniRule"/>
</dbReference>
<proteinExistence type="inferred from homology"/>
<dbReference type="PANTHER" id="PTHR10695">
    <property type="entry name" value="DEPHOSPHO-COA KINASE-RELATED"/>
    <property type="match status" value="1"/>
</dbReference>
<dbReference type="AlphaFoldDB" id="A0A934QHG9"/>
<keyword evidence="5" id="KW-0808">Transferase</keyword>
<name>A0A934QHG9_9PROT</name>
<comment type="caution">
    <text evidence="5">Lacks conserved residue(s) required for the propagation of feature annotation.</text>
</comment>
<dbReference type="PANTHER" id="PTHR10695:SF46">
    <property type="entry name" value="BIFUNCTIONAL COENZYME A SYNTHASE-RELATED"/>
    <property type="match status" value="1"/>
</dbReference>
<keyword evidence="3 5" id="KW-0067">ATP-binding</keyword>
<evidence type="ECO:0000256" key="2">
    <source>
        <dbReference type="ARBA" id="ARBA00022741"/>
    </source>
</evidence>
<accession>A0A934QHG9</accession>